<dbReference type="SUPFAM" id="SSF52540">
    <property type="entry name" value="P-loop containing nucleoside triphosphate hydrolases"/>
    <property type="match status" value="1"/>
</dbReference>
<keyword evidence="2" id="KW-1185">Reference proteome</keyword>
<proteinExistence type="predicted"/>
<dbReference type="GeneID" id="120265290"/>
<organism evidence="2 3">
    <name type="scientific">Dioscorea cayennensis subsp. rotundata</name>
    <name type="common">White Guinea yam</name>
    <name type="synonym">Dioscorea rotundata</name>
    <dbReference type="NCBI Taxonomy" id="55577"/>
    <lineage>
        <taxon>Eukaryota</taxon>
        <taxon>Viridiplantae</taxon>
        <taxon>Streptophyta</taxon>
        <taxon>Embryophyta</taxon>
        <taxon>Tracheophyta</taxon>
        <taxon>Spermatophyta</taxon>
        <taxon>Magnoliopsida</taxon>
        <taxon>Liliopsida</taxon>
        <taxon>Dioscoreales</taxon>
        <taxon>Dioscoreaceae</taxon>
        <taxon>Dioscorea</taxon>
    </lineage>
</organism>
<name>A0AB40BNZ0_DIOCR</name>
<gene>
    <name evidence="3" type="primary">LOC120265290</name>
</gene>
<dbReference type="Pfam" id="PF00931">
    <property type="entry name" value="NB-ARC"/>
    <property type="match status" value="1"/>
</dbReference>
<feature type="domain" description="NB-ARC" evidence="1">
    <location>
        <begin position="57"/>
        <end position="221"/>
    </location>
</feature>
<dbReference type="PRINTS" id="PR00364">
    <property type="entry name" value="DISEASERSIST"/>
</dbReference>
<dbReference type="InterPro" id="IPR027417">
    <property type="entry name" value="P-loop_NTPase"/>
</dbReference>
<sequence>MADKMKEIMERFDEIAKESSIFGLKVGAIKEEEVGKREETHSYVNESEVYGRDVDREKIVNFLINSLSSASSEANPDVMAIIGLGGLGKTTLAQLAFNDIRVSKAFTKKIWVCVSEQFDVKKLTRSIIASITESECNLQDMDSLQRFLREKLREDRFFLVLDDVWNEDQEKWGNLKDLLSGCAAKRSKVIVTTHSERVASIVGTVLPHLLTGLSDQDCWVFV</sequence>
<dbReference type="InterPro" id="IPR002182">
    <property type="entry name" value="NB-ARC"/>
</dbReference>
<dbReference type="Gene3D" id="3.40.50.300">
    <property type="entry name" value="P-loop containing nucleotide triphosphate hydrolases"/>
    <property type="match status" value="1"/>
</dbReference>
<dbReference type="Proteomes" id="UP001515500">
    <property type="component" value="Chromosome 7"/>
</dbReference>
<evidence type="ECO:0000259" key="1">
    <source>
        <dbReference type="Pfam" id="PF00931"/>
    </source>
</evidence>
<evidence type="ECO:0000313" key="3">
    <source>
        <dbReference type="RefSeq" id="XP_039129097.1"/>
    </source>
</evidence>
<accession>A0AB40BNZ0</accession>
<protein>
    <submittedName>
        <fullName evidence="3">Disease resistance protein RGA2-like</fullName>
    </submittedName>
</protein>
<dbReference type="RefSeq" id="XP_039129097.1">
    <property type="nucleotide sequence ID" value="XM_039273163.1"/>
</dbReference>
<reference evidence="3" key="1">
    <citation type="submission" date="2025-08" db="UniProtKB">
        <authorList>
            <consortium name="RefSeq"/>
        </authorList>
    </citation>
    <scope>IDENTIFICATION</scope>
</reference>
<evidence type="ECO:0000313" key="2">
    <source>
        <dbReference type="Proteomes" id="UP001515500"/>
    </source>
</evidence>
<dbReference type="GO" id="GO:0043531">
    <property type="term" value="F:ADP binding"/>
    <property type="evidence" value="ECO:0007669"/>
    <property type="project" value="InterPro"/>
</dbReference>
<dbReference type="AlphaFoldDB" id="A0AB40BNZ0"/>
<dbReference type="PANTHER" id="PTHR36766:SF48">
    <property type="entry name" value="DISEASE RESISTANCE PROTEIN RGA3"/>
    <property type="match status" value="1"/>
</dbReference>
<dbReference type="PANTHER" id="PTHR36766">
    <property type="entry name" value="PLANT BROAD-SPECTRUM MILDEW RESISTANCE PROTEIN RPW8"/>
    <property type="match status" value="1"/>
</dbReference>